<dbReference type="PANTHER" id="PTHR42069">
    <property type="entry name" value="HYPHAL ANASTAMOSIS-8 PROTEIN"/>
    <property type="match status" value="1"/>
</dbReference>
<proteinExistence type="predicted"/>
<keyword evidence="2" id="KW-1133">Transmembrane helix</keyword>
<feature type="transmembrane region" description="Helical" evidence="2">
    <location>
        <begin position="92"/>
        <end position="116"/>
    </location>
</feature>
<feature type="transmembrane region" description="Helical" evidence="2">
    <location>
        <begin position="248"/>
        <end position="266"/>
    </location>
</feature>
<accession>A0A2J6Q9V2</accession>
<evidence type="ECO:0000256" key="2">
    <source>
        <dbReference type="SAM" id="Phobius"/>
    </source>
</evidence>
<name>A0A2J6Q9V2_9HELO</name>
<keyword evidence="4" id="KW-1185">Reference proteome</keyword>
<dbReference type="AlphaFoldDB" id="A0A2J6Q9V2"/>
<protein>
    <recommendedName>
        <fullName evidence="5">MARVEL domain-containing protein</fullName>
    </recommendedName>
</protein>
<gene>
    <name evidence="3" type="ORF">NA56DRAFT_688033</name>
</gene>
<organism evidence="3 4">
    <name type="scientific">Hyaloscypha hepaticicola</name>
    <dbReference type="NCBI Taxonomy" id="2082293"/>
    <lineage>
        <taxon>Eukaryota</taxon>
        <taxon>Fungi</taxon>
        <taxon>Dikarya</taxon>
        <taxon>Ascomycota</taxon>
        <taxon>Pezizomycotina</taxon>
        <taxon>Leotiomycetes</taxon>
        <taxon>Helotiales</taxon>
        <taxon>Hyaloscyphaceae</taxon>
        <taxon>Hyaloscypha</taxon>
    </lineage>
</organism>
<sequence>MSNRAEPALREPVAPVPVPAAYSRQVSFGYSKNVPDEKDDPNVYFERDIHSSYSVEGNSLKEKDEEKEQEQEENSTGKSQKSLLIFLHNSRIYIRVAAILIMLVSFSLILTAVIMFGKAQKKPGHPLDNVPQPAPITDHPCIVFTGVAVMNFLLSVIVLSLSCMSRKFNKSNNAINAVFAILSAIGFSSAMGACFFLNKESTLQNDLWKWSCGNQKKGIVSDVLDFDLVCHVVSYGWKFGLVQASLELLTFVISIVAFTLLKYAYFARYGVFGKIF</sequence>
<keyword evidence="2" id="KW-0812">Transmembrane</keyword>
<dbReference type="OrthoDB" id="3511277at2759"/>
<dbReference type="PANTHER" id="PTHR42069:SF1">
    <property type="entry name" value="MARVEL DOMAIN-CONTAINING PROTEIN"/>
    <property type="match status" value="1"/>
</dbReference>
<feature type="transmembrane region" description="Helical" evidence="2">
    <location>
        <begin position="174"/>
        <end position="198"/>
    </location>
</feature>
<feature type="region of interest" description="Disordered" evidence="1">
    <location>
        <begin position="55"/>
        <end position="76"/>
    </location>
</feature>
<reference evidence="3 4" key="1">
    <citation type="submission" date="2016-05" db="EMBL/GenBank/DDBJ databases">
        <title>A degradative enzymes factory behind the ericoid mycorrhizal symbiosis.</title>
        <authorList>
            <consortium name="DOE Joint Genome Institute"/>
            <person name="Martino E."/>
            <person name="Morin E."/>
            <person name="Grelet G."/>
            <person name="Kuo A."/>
            <person name="Kohler A."/>
            <person name="Daghino S."/>
            <person name="Barry K."/>
            <person name="Choi C."/>
            <person name="Cichocki N."/>
            <person name="Clum A."/>
            <person name="Copeland A."/>
            <person name="Hainaut M."/>
            <person name="Haridas S."/>
            <person name="Labutti K."/>
            <person name="Lindquist E."/>
            <person name="Lipzen A."/>
            <person name="Khouja H.-R."/>
            <person name="Murat C."/>
            <person name="Ohm R."/>
            <person name="Olson A."/>
            <person name="Spatafora J."/>
            <person name="Veneault-Fourrey C."/>
            <person name="Henrissat B."/>
            <person name="Grigoriev I."/>
            <person name="Martin F."/>
            <person name="Perotto S."/>
        </authorList>
    </citation>
    <scope>NUCLEOTIDE SEQUENCE [LARGE SCALE GENOMIC DNA]</scope>
    <source>
        <strain evidence="3 4">UAMH 7357</strain>
    </source>
</reference>
<evidence type="ECO:0000313" key="4">
    <source>
        <dbReference type="Proteomes" id="UP000235672"/>
    </source>
</evidence>
<evidence type="ECO:0000256" key="1">
    <source>
        <dbReference type="SAM" id="MobiDB-lite"/>
    </source>
</evidence>
<evidence type="ECO:0000313" key="3">
    <source>
        <dbReference type="EMBL" id="PMD23057.1"/>
    </source>
</evidence>
<dbReference type="EMBL" id="KZ613476">
    <property type="protein sequence ID" value="PMD23057.1"/>
    <property type="molecule type" value="Genomic_DNA"/>
</dbReference>
<feature type="transmembrane region" description="Helical" evidence="2">
    <location>
        <begin position="142"/>
        <end position="162"/>
    </location>
</feature>
<dbReference type="Proteomes" id="UP000235672">
    <property type="component" value="Unassembled WGS sequence"/>
</dbReference>
<evidence type="ECO:0008006" key="5">
    <source>
        <dbReference type="Google" id="ProtNLM"/>
    </source>
</evidence>
<keyword evidence="2" id="KW-0472">Membrane</keyword>